<accession>A0A1F8DM66</accession>
<comment type="caution">
    <text evidence="1">The sequence shown here is derived from an EMBL/GenBank/DDBJ whole genome shotgun (WGS) entry which is preliminary data.</text>
</comment>
<dbReference type="Proteomes" id="UP000182002">
    <property type="component" value="Unassembled WGS sequence"/>
</dbReference>
<proteinExistence type="predicted"/>
<reference evidence="1 2" key="1">
    <citation type="journal article" date="2016" name="Nat. Commun.">
        <title>Thousands of microbial genomes shed light on interconnected biogeochemical processes in an aquifer system.</title>
        <authorList>
            <person name="Anantharaman K."/>
            <person name="Brown C.T."/>
            <person name="Hug L.A."/>
            <person name="Sharon I."/>
            <person name="Castelle C.J."/>
            <person name="Probst A.J."/>
            <person name="Thomas B.C."/>
            <person name="Singh A."/>
            <person name="Wilkins M.J."/>
            <person name="Karaoz U."/>
            <person name="Brodie E.L."/>
            <person name="Williams K.H."/>
            <person name="Hubbard S.S."/>
            <person name="Banfield J.F."/>
        </authorList>
    </citation>
    <scope>NUCLEOTIDE SEQUENCE [LARGE SCALE GENOMIC DNA]</scope>
</reference>
<name>A0A1F8DM66_9BACT</name>
<gene>
    <name evidence="1" type="ORF">A3J77_01765</name>
</gene>
<sequence>MKNNNFPPKADQPRAEKFKIVVSVFLFFISCFLILNFTHAQTVPPQFLVSWKAQNYVPDWYAGKIFPTAATSVNVDFELIINGKPADLSTTKVRWYVNDKLVKNENNGLGIKKINFITPNYFGQTAEVRIVLADFSAEGIIDKIIAIPVVRPEAVINAPYAGRGIKTGNSIFEVFPFFFNTNNKENFSVQWSVLGQEPKSQKGDPFTLALNIDSQMPAGSNVNLSVVMSNITKALESASQTINLVIK</sequence>
<protein>
    <submittedName>
        <fullName evidence="1">Uncharacterized protein</fullName>
    </submittedName>
</protein>
<evidence type="ECO:0000313" key="1">
    <source>
        <dbReference type="EMBL" id="OGM89704.1"/>
    </source>
</evidence>
<organism evidence="1 2">
    <name type="scientific">Candidatus Wolfebacteria bacterium RBG_13_41_7</name>
    <dbReference type="NCBI Taxonomy" id="1802554"/>
    <lineage>
        <taxon>Bacteria</taxon>
        <taxon>Candidatus Wolfeibacteriota</taxon>
    </lineage>
</organism>
<dbReference type="PROSITE" id="PS51257">
    <property type="entry name" value="PROKAR_LIPOPROTEIN"/>
    <property type="match status" value="1"/>
</dbReference>
<evidence type="ECO:0000313" key="2">
    <source>
        <dbReference type="Proteomes" id="UP000182002"/>
    </source>
</evidence>
<dbReference type="AlphaFoldDB" id="A0A1F8DM66"/>
<dbReference type="EMBL" id="MGIO01000019">
    <property type="protein sequence ID" value="OGM89704.1"/>
    <property type="molecule type" value="Genomic_DNA"/>
</dbReference>